<dbReference type="AlphaFoldDB" id="A0A418NKI3"/>
<reference evidence="1 2" key="1">
    <citation type="submission" date="2018-08" db="EMBL/GenBank/DDBJ databases">
        <title>Altererythrobacter sp.Ery1 and Ery12, the genome sequencing of novel strains in genus Alterythrobacter.</title>
        <authorList>
            <person name="Cheng H."/>
            <person name="Wu Y.-H."/>
            <person name="Fang C."/>
            <person name="Xu X.-W."/>
        </authorList>
    </citation>
    <scope>NUCLEOTIDE SEQUENCE [LARGE SCALE GENOMIC DNA]</scope>
    <source>
        <strain evidence="1 2">Ery1</strain>
    </source>
</reference>
<dbReference type="Proteomes" id="UP000285092">
    <property type="component" value="Unassembled WGS sequence"/>
</dbReference>
<sequence>MLIRPSDTELTYVIGAALGTVETYALRDVLSATRAFNRREAVETLTARIVEALGPYEITREAGEAGFDDKTLPLFPETEQTNVLSAP</sequence>
<name>A0A418NKI3_9SPHN</name>
<organism evidence="1 2">
    <name type="scientific">Pelagerythrobacter aerophilus</name>
    <dbReference type="NCBI Taxonomy" id="2306995"/>
    <lineage>
        <taxon>Bacteria</taxon>
        <taxon>Pseudomonadati</taxon>
        <taxon>Pseudomonadota</taxon>
        <taxon>Alphaproteobacteria</taxon>
        <taxon>Sphingomonadales</taxon>
        <taxon>Erythrobacteraceae</taxon>
        <taxon>Pelagerythrobacter</taxon>
    </lineage>
</organism>
<protein>
    <submittedName>
        <fullName evidence="1">Uncharacterized protein</fullName>
    </submittedName>
</protein>
<gene>
    <name evidence="1" type="ORF">D2V04_07220</name>
</gene>
<dbReference type="OrthoDB" id="7428883at2"/>
<accession>A0A418NKI3</accession>
<keyword evidence="2" id="KW-1185">Reference proteome</keyword>
<dbReference type="RefSeq" id="WP_119512566.1">
    <property type="nucleotide sequence ID" value="NZ_QXFK01000014.1"/>
</dbReference>
<evidence type="ECO:0000313" key="1">
    <source>
        <dbReference type="EMBL" id="RIV79734.1"/>
    </source>
</evidence>
<comment type="caution">
    <text evidence="1">The sequence shown here is derived from an EMBL/GenBank/DDBJ whole genome shotgun (WGS) entry which is preliminary data.</text>
</comment>
<proteinExistence type="predicted"/>
<evidence type="ECO:0000313" key="2">
    <source>
        <dbReference type="Proteomes" id="UP000285092"/>
    </source>
</evidence>
<dbReference type="EMBL" id="QXFK01000014">
    <property type="protein sequence ID" value="RIV79734.1"/>
    <property type="molecule type" value="Genomic_DNA"/>
</dbReference>